<feature type="domain" description="AB hydrolase-1" evidence="1">
    <location>
        <begin position="4"/>
        <end position="223"/>
    </location>
</feature>
<dbReference type="InterPro" id="IPR029058">
    <property type="entry name" value="AB_hydrolase_fold"/>
</dbReference>
<dbReference type="InterPro" id="IPR000073">
    <property type="entry name" value="AB_hydrolase_1"/>
</dbReference>
<evidence type="ECO:0000313" key="3">
    <source>
        <dbReference type="Proteomes" id="UP000199075"/>
    </source>
</evidence>
<evidence type="ECO:0000313" key="2">
    <source>
        <dbReference type="EMBL" id="SDO32291.1"/>
    </source>
</evidence>
<dbReference type="RefSeq" id="WP_089678546.1">
    <property type="nucleotide sequence ID" value="NZ_FNIV01000005.1"/>
</dbReference>
<protein>
    <submittedName>
        <fullName evidence="2">Carboxylesterase BioH (Pimeloyl-CoA synthesis)</fullName>
    </submittedName>
</protein>
<dbReference type="SUPFAM" id="SSF53474">
    <property type="entry name" value="alpha/beta-Hydrolases"/>
    <property type="match status" value="1"/>
</dbReference>
<sequence length="244" mass="25881">MTTLVLLSGWGIDTGIWQPLADHWPREITVTTPDWPGYGGRSPLAIDGNREALAAAMADVLPPDAIWVGWSLGGLLAAALLAHLPPPRGLVQLGIGERFCHPEGVSTQALAAFRRAFARDPGATLAHFRRWQLGGEPDPRGAHRHLQALVDDDVEAVTLATGLGWLAELDVTRPLAEAPCPVRRLVGRRDPLLAPVTIAGADRVLEGTGHCPMLTRPAALAEALVVLSHDMTASRQSSAGEVTG</sequence>
<keyword evidence="3" id="KW-1185">Reference proteome</keyword>
<dbReference type="STRING" id="419597.SAMN04487957_105175"/>
<dbReference type="AlphaFoldDB" id="A0A1H0IMM6"/>
<dbReference type="EMBL" id="FNIV01000005">
    <property type="protein sequence ID" value="SDO32291.1"/>
    <property type="molecule type" value="Genomic_DNA"/>
</dbReference>
<organism evidence="2 3">
    <name type="scientific">Halomonas shengliensis</name>
    <dbReference type="NCBI Taxonomy" id="419597"/>
    <lineage>
        <taxon>Bacteria</taxon>
        <taxon>Pseudomonadati</taxon>
        <taxon>Pseudomonadota</taxon>
        <taxon>Gammaproteobacteria</taxon>
        <taxon>Oceanospirillales</taxon>
        <taxon>Halomonadaceae</taxon>
        <taxon>Halomonas</taxon>
    </lineage>
</organism>
<gene>
    <name evidence="2" type="ORF">SAMN04487957_105175</name>
</gene>
<dbReference type="Pfam" id="PF12697">
    <property type="entry name" value="Abhydrolase_6"/>
    <property type="match status" value="1"/>
</dbReference>
<reference evidence="3" key="1">
    <citation type="submission" date="2016-10" db="EMBL/GenBank/DDBJ databases">
        <authorList>
            <person name="Varghese N."/>
            <person name="Submissions S."/>
        </authorList>
    </citation>
    <scope>NUCLEOTIDE SEQUENCE [LARGE SCALE GENOMIC DNA]</scope>
    <source>
        <strain evidence="3">CGMCC 1.6444</strain>
    </source>
</reference>
<name>A0A1H0IMM6_9GAMM</name>
<proteinExistence type="predicted"/>
<dbReference type="OrthoDB" id="9780744at2"/>
<accession>A0A1H0IMM6</accession>
<evidence type="ECO:0000259" key="1">
    <source>
        <dbReference type="Pfam" id="PF12697"/>
    </source>
</evidence>
<dbReference type="Gene3D" id="3.40.50.1820">
    <property type="entry name" value="alpha/beta hydrolase"/>
    <property type="match status" value="1"/>
</dbReference>
<dbReference type="Proteomes" id="UP000199075">
    <property type="component" value="Unassembled WGS sequence"/>
</dbReference>